<reference evidence="2" key="1">
    <citation type="journal article" date="2014" name="Int. J. Syst. Evol. Microbiol.">
        <title>Complete genome sequence of Corynebacterium casei LMG S-19264T (=DSM 44701T), isolated from a smear-ripened cheese.</title>
        <authorList>
            <consortium name="US DOE Joint Genome Institute (JGI-PGF)"/>
            <person name="Walter F."/>
            <person name="Albersmeier A."/>
            <person name="Kalinowski J."/>
            <person name="Ruckert C."/>
        </authorList>
    </citation>
    <scope>NUCLEOTIDE SEQUENCE</scope>
    <source>
        <strain evidence="2">VKM B-1606</strain>
    </source>
</reference>
<gene>
    <name evidence="2" type="ORF">GCM10008170_04150</name>
</gene>
<protein>
    <submittedName>
        <fullName evidence="2">Phage portal protein</fullName>
    </submittedName>
</protein>
<dbReference type="NCBIfam" id="TIGR01539">
    <property type="entry name" value="portal_lambda"/>
    <property type="match status" value="1"/>
</dbReference>
<organism evidence="2 3">
    <name type="scientific">Methylopila capsulata</name>
    <dbReference type="NCBI Taxonomy" id="61654"/>
    <lineage>
        <taxon>Bacteria</taxon>
        <taxon>Pseudomonadati</taxon>
        <taxon>Pseudomonadota</taxon>
        <taxon>Alphaproteobacteria</taxon>
        <taxon>Hyphomicrobiales</taxon>
        <taxon>Methylopilaceae</taxon>
        <taxon>Methylopila</taxon>
    </lineage>
</organism>
<dbReference type="GO" id="GO:0019068">
    <property type="term" value="P:virion assembly"/>
    <property type="evidence" value="ECO:0007669"/>
    <property type="project" value="InterPro"/>
</dbReference>
<comment type="caution">
    <text evidence="2">The sequence shown here is derived from an EMBL/GenBank/DDBJ whole genome shotgun (WGS) entry which is preliminary data.</text>
</comment>
<reference evidence="2" key="2">
    <citation type="submission" date="2023-01" db="EMBL/GenBank/DDBJ databases">
        <authorList>
            <person name="Sun Q."/>
            <person name="Evtushenko L."/>
        </authorList>
    </citation>
    <scope>NUCLEOTIDE SEQUENCE</scope>
    <source>
        <strain evidence="2">VKM B-1606</strain>
    </source>
</reference>
<evidence type="ECO:0000313" key="2">
    <source>
        <dbReference type="EMBL" id="GLK54396.1"/>
    </source>
</evidence>
<dbReference type="EMBL" id="BSFF01000001">
    <property type="protein sequence ID" value="GLK54396.1"/>
    <property type="molecule type" value="Genomic_DNA"/>
</dbReference>
<proteinExistence type="predicted"/>
<dbReference type="Pfam" id="PF05136">
    <property type="entry name" value="Phage_portal_2"/>
    <property type="match status" value="1"/>
</dbReference>
<dbReference type="AlphaFoldDB" id="A0A9W6ISP3"/>
<dbReference type="Proteomes" id="UP001143400">
    <property type="component" value="Unassembled WGS sequence"/>
</dbReference>
<name>A0A9W6ISP3_9HYPH</name>
<sequence length="460" mass="48999">MFARARQALAELIRPAPPLTHVRRFDGAAGGRRVAGFGTFGPINPEVSGAAATVRGRARYLARNNQWIGNAVANWTAALVGSGIRPTSTNAEAVAAFDAWALDGDADGRTDFFGLHAVIARALVEDGESFVILRADEDGLKPQVIPAEHVDEGLTRDLGGGWYIVQGVELDASGRRVAYHVLPNNPTQAFESYAPPVRIDAADVLHIMAPIAPGQVRGVSWLAPIILPASELDQLTDALLVGAKIAAMHAGFLVDQNGAGEPFDGTETGGILETGLEPGTLKRLPTGFDVKFNSPQQAQQTAEFVKHSLRGLAAGLGVPSHLLDGDLTGANYSSLRAGLIPFRARVEQVQYGVLVPQLLRPTWERVQLFGGNVGARVDWIMPKPLQVDPQKDVEADVSEINAGLASRRQKVAARGWAVEELDADIAADRKREESLGLVFGVQPAAQADKPAQSDQKESTP</sequence>
<accession>A0A9W6ISP3</accession>
<dbReference type="InterPro" id="IPR006429">
    <property type="entry name" value="Phage_lambda_portal"/>
</dbReference>
<evidence type="ECO:0000313" key="3">
    <source>
        <dbReference type="Proteomes" id="UP001143400"/>
    </source>
</evidence>
<dbReference type="GO" id="GO:0005198">
    <property type="term" value="F:structural molecule activity"/>
    <property type="evidence" value="ECO:0007669"/>
    <property type="project" value="InterPro"/>
</dbReference>
<feature type="region of interest" description="Disordered" evidence="1">
    <location>
        <begin position="441"/>
        <end position="460"/>
    </location>
</feature>
<evidence type="ECO:0000256" key="1">
    <source>
        <dbReference type="SAM" id="MobiDB-lite"/>
    </source>
</evidence>